<reference evidence="1 2" key="1">
    <citation type="journal article" date="2021" name="Front. Genet.">
        <title>Chromosome-Level Genome Assembly Reveals Significant Gene Expansion in the Toll and IMD Signaling Pathways of Dendrolimus kikuchii.</title>
        <authorList>
            <person name="Zhou J."/>
            <person name="Wu P."/>
            <person name="Xiong Z."/>
            <person name="Liu N."/>
            <person name="Zhao N."/>
            <person name="Ji M."/>
            <person name="Qiu Y."/>
            <person name="Yang B."/>
        </authorList>
    </citation>
    <scope>NUCLEOTIDE SEQUENCE [LARGE SCALE GENOMIC DNA]</scope>
    <source>
        <strain evidence="1">Ann1</strain>
    </source>
</reference>
<sequence>MGFINILMLFGLCIINIQASTHWMVTETGLIQPKIDSPFEMARPYDLLAFLNQDTRWDNIFNIYNDLLKRQGLVDTLWTDLEQIIDFNNLRNSDEYCIKVDDDLNAIDWYITFPEDGTFKGIKEEEFLFSSNNYGDTDVPDCKKISSLTFSMLAFEHLEGMIQRENLTAAAEITLPQQISPIMSVDQFGHWVTAVLRKNSSSWLHYNLASIYWRVRGNAPKAMECSRRAVHYAPREYKNVALLSLGSILHRSKMTEDATIVLGAASDHDPQCPMAHFTLGSAYGILGDFNSSVKHYEQSLKLSRSFFFAEKYKNGVMCCATLLTKLETVKDIINKLREQLVEYSQKEIYWIKSQAAFLRTMKHAEEYDYRNVEKHCEKMSEITGLNIKDLKKRGDQNTLIQYFLEGPMYKEQWLSEKGVVAIEAAYDLHRYVHHIGKHINKTPFKAIDIFGENAKYEGNNGTILKEIGPMPAFPEMFPDVKDKPNVELQDVKTESQKPTESKPSSQDSNNDIESGNVLYPSSIKINRNKEDFDKDSEWPSNRLCKEAAPNFPESVEAIYSVFMPFENKGLKITALLTDRIGFPASVEHDLPWHPPICPQDKDITAFTQKKSQKPQILTEVVATDHLKDKLLEYVGDGNIDAVKHMQDAEVGQRIYAAMQMKLAPKWLLYTLSSLYWRVRGNNINALNCLLTANKKVESRFRDVVLASLASVYLEMGYFDESLAAAEEAFRLNMYEPVTNFLLSELNMLKKHRNTHMFHLKQVLRVDPNFMGGVARNLLNGWACILKQVNAFQELEFGEGDICTQVEPGMSMVCDRDGTNCHVTNIQCFSSHERESSTIVRLLEIKDDNAKGSRVDRIDDTVFDEFISNMPTERSDKTSHQKNYYEMMRSINNFLQDCIGNECWSVQAKNLALKEEDCTHQYLQLSYWLQMISFRQLVTDSDLRLPSEITTMAPSNKKVPECRLPVDPSEDFFLQKLASVDSDGWEPVLSLMHQFAELNFNFVDYVTLGAKIAKYVEARPSSWVGLLAAGWWCGAGGRGACAVRCLAAAHAHAPPQHAVHAFTALSALLHMQSKHQDAKNVAYLSFYSSPKSKIEAFLVAVSHTFSAEYEQAIWMYRYALKFDDTFLPAKACLHATMCLLFFGENSQSRPKHN</sequence>
<name>A0ACC1D6K9_9NEOP</name>
<proteinExistence type="predicted"/>
<dbReference type="Proteomes" id="UP000824533">
    <property type="component" value="Linkage Group LG08"/>
</dbReference>
<dbReference type="EMBL" id="CM034394">
    <property type="protein sequence ID" value="KAJ0179516.1"/>
    <property type="molecule type" value="Genomic_DNA"/>
</dbReference>
<evidence type="ECO:0000313" key="1">
    <source>
        <dbReference type="EMBL" id="KAJ0179516.1"/>
    </source>
</evidence>
<gene>
    <name evidence="1" type="ORF">K1T71_005228</name>
</gene>
<keyword evidence="2" id="KW-1185">Reference proteome</keyword>
<organism evidence="1 2">
    <name type="scientific">Dendrolimus kikuchii</name>
    <dbReference type="NCBI Taxonomy" id="765133"/>
    <lineage>
        <taxon>Eukaryota</taxon>
        <taxon>Metazoa</taxon>
        <taxon>Ecdysozoa</taxon>
        <taxon>Arthropoda</taxon>
        <taxon>Hexapoda</taxon>
        <taxon>Insecta</taxon>
        <taxon>Pterygota</taxon>
        <taxon>Neoptera</taxon>
        <taxon>Endopterygota</taxon>
        <taxon>Lepidoptera</taxon>
        <taxon>Glossata</taxon>
        <taxon>Ditrysia</taxon>
        <taxon>Bombycoidea</taxon>
        <taxon>Lasiocampidae</taxon>
        <taxon>Dendrolimus</taxon>
    </lineage>
</organism>
<comment type="caution">
    <text evidence="1">The sequence shown here is derived from an EMBL/GenBank/DDBJ whole genome shotgun (WGS) entry which is preliminary data.</text>
</comment>
<evidence type="ECO:0000313" key="2">
    <source>
        <dbReference type="Proteomes" id="UP000824533"/>
    </source>
</evidence>
<protein>
    <submittedName>
        <fullName evidence="1">Uncharacterized protein</fullName>
    </submittedName>
</protein>
<accession>A0ACC1D6K9</accession>